<accession>A0A1C3H6X3</accession>
<evidence type="ECO:0000256" key="3">
    <source>
        <dbReference type="SAM" id="MobiDB-lite"/>
    </source>
</evidence>
<dbReference type="EMBL" id="FKLO01000080">
    <property type="protein sequence ID" value="SAM71546.1"/>
    <property type="molecule type" value="Genomic_DNA"/>
</dbReference>
<evidence type="ECO:0000313" key="6">
    <source>
        <dbReference type="Proteomes" id="UP000190837"/>
    </source>
</evidence>
<evidence type="ECO:0000313" key="5">
    <source>
        <dbReference type="EMBL" id="SAM71546.1"/>
    </source>
</evidence>
<dbReference type="PANTHER" id="PTHR37813">
    <property type="entry name" value="FELS-2 PROPHAGE PROTEIN"/>
    <property type="match status" value="1"/>
</dbReference>
<dbReference type="PANTHER" id="PTHR37813:SF1">
    <property type="entry name" value="FELS-2 PROPHAGE PROTEIN"/>
    <property type="match status" value="1"/>
</dbReference>
<reference evidence="6" key="1">
    <citation type="submission" date="2016-04" db="EMBL/GenBank/DDBJ databases">
        <authorList>
            <person name="Tagini F."/>
        </authorList>
    </citation>
    <scope>NUCLEOTIDE SEQUENCE [LARGE SCALE GENOMIC DNA]</scope>
    <source>
        <strain evidence="6">CHUV0807</strain>
    </source>
</reference>
<sequence>MPHLERLIERIEDAGGETGQLRDATEQLRREWSNLDSTQQASRLRDLAEAANQGAKDMGILGQRVHDAKDELDAISRAKITLGLANDEAVKKRIEEVVAAYKTLQEQGDITQEELARAAELHRAQLADLERQLGSVSHELSALEGARVTIGLDADDRARQEIAQLDHALEQLRESGTLTEEELARATALHGERVAELRGELGEVGKTAQDSAGRLGEMAAGLKDIVAAGGGLAGVVHEAVQFEAAMAAVKKAVDATPEAMAQLSSQVKELAIELGMVPEAVAEITAAGGRLGVAFEDLPEFTRLAGQMAVAFDMSADAAGDAAAKIANVFQIPLASVRELGDAINVLGNNTAAREGEIVEALTRIGGSAKQFGLATEQTAALAASFIALGKSPETASTAINALLNRLQTGGQGVKSFGEGLDDLGLSANRLAQSIRDNPQAALREFLGSLEKLDNQQRAITLTKLFGQEYADDISLMVGSLAEYDRQLGLVGDKTRTAGAMQNEFAAQMDTTAKKLEQAQIAIGNLVKEIGAQLLPVVATSAQGFTGMAEAVLQFAQTHPEITRFVTLLASAKAASIAFGGAMRVLGVEGATATGALTAGYSRATAALAAYRAQLAAASAASAGMNVAMRAQAIATAATTTALRGAVGALAALVRANPLATVITVGAAAFALMSGKADAATTSLRNMEQAVKDANQQYQDLQAQARQGIPLNIEAAEQGLQAVAAAADKSRDALLQIQQQGKGAWGDLGESVKDVLPLVDSQSEKLAKVTAELERQTARERELKDAIAKRRAEIESDKAIEELNKQNKAAQDAANQIGAAARTTLDSLAKLSQGAARLTREQVDAVGESLKTLTSPAAFSEAETYIHQLRDQFKITHEEEASLLAGVAKQAQELGIITTQAADGTQSAVKRTRDEVAALADAYKALGADVPAAYRQMSDGEKEVTDALKKITTQTQVSATEMQGLLQNAFAKIDTSEGVAAVQQIYQEWRKTAKLTEDEALTMNQTIAQGVAGVGTGLNAALKTLGLEAGQYASGISDKAGKAIAAFALVAKDAGGDTDKLARAWAAMSSAASGSAQEVKAAEAALRQSVGGDQAKADAIKDIADAYKDTGDAAAKALATLNISSADLARGLSTGVSEMLAHWQTGMASLKTSGELTAQAVQTAFTSSLSKLSSAADFKALHDEMQRTGTLSRLTAEQMQILRAGMQGGAEAANAMRSALEQHGQATQALADASGKVKDAKEAETQAVRDNAAAHKDAAEAEAAGAEKSAEATEKKKKALITIYDASKLNAEAIGLVDDAINSMVTSLGHMDADDYLRKVAAMSQVGQQYVADVQRAEAATERLNQKTSDGTVSMQDIARAAQAAHSNIAALDSTTLKNLNASIDAAKKRLEDLQQQAKDTAADLDAELAQLKGDDSKTAKLEQQRKLRELEGKLQEARVRGNAEEIRQYERALELQRQIGAEKARQAADKKAEAAARAQESRSRGNTSTRSSTSGSAIGQAGDISPQQVVGALDDRTRGIIKNEGAQEFARQLLNEAKRSPR</sequence>
<feature type="region of interest" description="Disordered" evidence="3">
    <location>
        <begin position="1221"/>
        <end position="1272"/>
    </location>
</feature>
<evidence type="ECO:0000259" key="4">
    <source>
        <dbReference type="Pfam" id="PF10145"/>
    </source>
</evidence>
<evidence type="ECO:0000256" key="2">
    <source>
        <dbReference type="SAM" id="Coils"/>
    </source>
</evidence>
<feature type="domain" description="Phage tail tape measure protein" evidence="4">
    <location>
        <begin position="266"/>
        <end position="467"/>
    </location>
</feature>
<keyword evidence="1" id="KW-1188">Viral release from host cell</keyword>
<feature type="coiled-coil region" evidence="2">
    <location>
        <begin position="759"/>
        <end position="820"/>
    </location>
</feature>
<dbReference type="NCBIfam" id="TIGR01760">
    <property type="entry name" value="tape_meas_TP901"/>
    <property type="match status" value="1"/>
</dbReference>
<feature type="coiled-coil region" evidence="2">
    <location>
        <begin position="677"/>
        <end position="704"/>
    </location>
</feature>
<gene>
    <name evidence="5" type="ORF">CHUV0807_2338</name>
</gene>
<keyword evidence="2" id="KW-0175">Coiled coil</keyword>
<organism evidence="5 6">
    <name type="scientific">Cardiobacterium hominis</name>
    <dbReference type="NCBI Taxonomy" id="2718"/>
    <lineage>
        <taxon>Bacteria</taxon>
        <taxon>Pseudomonadati</taxon>
        <taxon>Pseudomonadota</taxon>
        <taxon>Gammaproteobacteria</taxon>
        <taxon>Cardiobacteriales</taxon>
        <taxon>Cardiobacteriaceae</taxon>
        <taxon>Cardiobacterium</taxon>
    </lineage>
</organism>
<feature type="compositionally biased region" description="Basic and acidic residues" evidence="3">
    <location>
        <begin position="1465"/>
        <end position="1484"/>
    </location>
</feature>
<feature type="compositionally biased region" description="Low complexity" evidence="3">
    <location>
        <begin position="1485"/>
        <end position="1497"/>
    </location>
</feature>
<evidence type="ECO:0000256" key="1">
    <source>
        <dbReference type="ARBA" id="ARBA00022612"/>
    </source>
</evidence>
<name>A0A1C3H6X3_9GAMM</name>
<dbReference type="Pfam" id="PF10145">
    <property type="entry name" value="PhageMin_Tail"/>
    <property type="match status" value="1"/>
</dbReference>
<proteinExistence type="predicted"/>
<protein>
    <submittedName>
        <fullName evidence="5">Phage tail length tape-measure protein</fullName>
    </submittedName>
</protein>
<feature type="compositionally biased region" description="Basic and acidic residues" evidence="3">
    <location>
        <begin position="1235"/>
        <end position="1244"/>
    </location>
</feature>
<dbReference type="InterPro" id="IPR010090">
    <property type="entry name" value="Phage_tape_meas"/>
</dbReference>
<feature type="region of interest" description="Disordered" evidence="3">
    <location>
        <begin position="1465"/>
        <end position="1512"/>
    </location>
</feature>
<dbReference type="Proteomes" id="UP000190837">
    <property type="component" value="Unassembled WGS sequence"/>
</dbReference>
<feature type="coiled-coil region" evidence="2">
    <location>
        <begin position="112"/>
        <end position="175"/>
    </location>
</feature>